<evidence type="ECO:0000259" key="1">
    <source>
        <dbReference type="PROSITE" id="PS51384"/>
    </source>
</evidence>
<proteinExistence type="predicted"/>
<accession>A0A076EVF9</accession>
<dbReference type="Gene3D" id="3.40.50.80">
    <property type="entry name" value="Nucleotide-binding domain of ferredoxin-NADP reductase (FNR) module"/>
    <property type="match status" value="1"/>
</dbReference>
<evidence type="ECO:0000313" key="3">
    <source>
        <dbReference type="Proteomes" id="UP000028488"/>
    </source>
</evidence>
<dbReference type="eggNOG" id="COG2375">
    <property type="taxonomic scope" value="Bacteria"/>
</dbReference>
<dbReference type="InterPro" id="IPR017938">
    <property type="entry name" value="Riboflavin_synthase-like_b-brl"/>
</dbReference>
<feature type="domain" description="FAD-binding FR-type" evidence="1">
    <location>
        <begin position="13"/>
        <end position="151"/>
    </location>
</feature>
<dbReference type="GO" id="GO:0016491">
    <property type="term" value="F:oxidoreductase activity"/>
    <property type="evidence" value="ECO:0007669"/>
    <property type="project" value="InterPro"/>
</dbReference>
<dbReference type="InterPro" id="IPR013113">
    <property type="entry name" value="SIP_FAD-bd"/>
</dbReference>
<dbReference type="CDD" id="cd06193">
    <property type="entry name" value="siderophore_interacting"/>
    <property type="match status" value="1"/>
</dbReference>
<sequence length="275" mass="30088">MAQRSKFVKPQSRRIASARVVAGKQISPNFVRVTIAGEELDSVAPMGFDQWFRMFIPQRGQSTLRLPTSASNLWYAQYKLMSKDTRPVVRNYTIREIRVAGSGTFGDTTEIDIDFASHGDLGPASAWANSAAAGDEVAILDEGLIYNPTPDAEWQLLVGDESALPAIVGILRSAPRDLRAEVFVEIPDAEDAQEVSVGDGVNVHWLVREDADACPGVLALNTVKQAELPAGPSYTFIAGESELTTALRRHLVNERRIPKADISFTGYWRHGHAAN</sequence>
<reference evidence="2 3" key="1">
    <citation type="submission" date="2014-07" db="EMBL/GenBank/DDBJ databases">
        <title>Genome Sequence of Rhodococcus opacus Strain R7, a Biodegrader of Mono- and Polycyclic Aromatic Hydrocarbons.</title>
        <authorList>
            <person name="Di Gennaro P."/>
            <person name="Zampolli J."/>
            <person name="Presti I."/>
            <person name="Cappelletti M."/>
            <person name="D'Ursi P."/>
            <person name="Orro A."/>
            <person name="Mezzelani A."/>
            <person name="Milanesi L."/>
        </authorList>
    </citation>
    <scope>NUCLEOTIDE SEQUENCE [LARGE SCALE GENOMIC DNA]</scope>
    <source>
        <strain evidence="2 3">R7</strain>
    </source>
</reference>
<dbReference type="Pfam" id="PF04954">
    <property type="entry name" value="SIP"/>
    <property type="match status" value="1"/>
</dbReference>
<dbReference type="InterPro" id="IPR017927">
    <property type="entry name" value="FAD-bd_FR_type"/>
</dbReference>
<name>A0A076EVF9_RHOOP</name>
<dbReference type="PANTHER" id="PTHR30157">
    <property type="entry name" value="FERRIC REDUCTASE, NADPH-DEPENDENT"/>
    <property type="match status" value="1"/>
</dbReference>
<organism evidence="2 3">
    <name type="scientific">Rhodococcus opacus</name>
    <name type="common">Nocardia opaca</name>
    <dbReference type="NCBI Taxonomy" id="37919"/>
    <lineage>
        <taxon>Bacteria</taxon>
        <taxon>Bacillati</taxon>
        <taxon>Actinomycetota</taxon>
        <taxon>Actinomycetes</taxon>
        <taxon>Mycobacteriales</taxon>
        <taxon>Nocardiaceae</taxon>
        <taxon>Rhodococcus</taxon>
    </lineage>
</organism>
<dbReference type="Proteomes" id="UP000028488">
    <property type="component" value="Chromosome"/>
</dbReference>
<dbReference type="PROSITE" id="PS51384">
    <property type="entry name" value="FAD_FR"/>
    <property type="match status" value="1"/>
</dbReference>
<dbReference type="RefSeq" id="WP_128641579.1">
    <property type="nucleotide sequence ID" value="NZ_CP008947.1"/>
</dbReference>
<dbReference type="Gene3D" id="2.40.30.10">
    <property type="entry name" value="Translation factors"/>
    <property type="match status" value="1"/>
</dbReference>
<dbReference type="SUPFAM" id="SSF63380">
    <property type="entry name" value="Riboflavin synthase domain-like"/>
    <property type="match status" value="1"/>
</dbReference>
<dbReference type="InterPro" id="IPR039261">
    <property type="entry name" value="FNR_nucleotide-bd"/>
</dbReference>
<dbReference type="InterPro" id="IPR039374">
    <property type="entry name" value="SIP_fam"/>
</dbReference>
<dbReference type="PANTHER" id="PTHR30157:SF0">
    <property type="entry name" value="NADPH-DEPENDENT FERRIC-CHELATE REDUCTASE"/>
    <property type="match status" value="1"/>
</dbReference>
<dbReference type="Pfam" id="PF08021">
    <property type="entry name" value="FAD_binding_9"/>
    <property type="match status" value="1"/>
</dbReference>
<gene>
    <name evidence="2" type="ORF">EP51_32920</name>
</gene>
<dbReference type="EMBL" id="CP008947">
    <property type="protein sequence ID" value="AII09182.1"/>
    <property type="molecule type" value="Genomic_DNA"/>
</dbReference>
<dbReference type="AlphaFoldDB" id="A0A076EVF9"/>
<dbReference type="InterPro" id="IPR007037">
    <property type="entry name" value="SIP_rossman_dom"/>
</dbReference>
<evidence type="ECO:0000313" key="2">
    <source>
        <dbReference type="EMBL" id="AII09182.1"/>
    </source>
</evidence>
<protein>
    <submittedName>
        <fullName evidence="2">Iron utilization protein</fullName>
    </submittedName>
</protein>